<dbReference type="Proteomes" id="UP000010474">
    <property type="component" value="Chromosome"/>
</dbReference>
<reference evidence="2" key="1">
    <citation type="journal article" date="2013" name="Proc. Natl. Acad. Sci. U.S.A.">
        <title>Improving the coverage of the cyanobacterial phylum using diversity-driven genome sequencing.</title>
        <authorList>
            <person name="Shih P.M."/>
            <person name="Wu D."/>
            <person name="Latifi A."/>
            <person name="Axen S.D."/>
            <person name="Fewer D.P."/>
            <person name="Talla E."/>
            <person name="Calteau A."/>
            <person name="Cai F."/>
            <person name="Tandeau de Marsac N."/>
            <person name="Rippka R."/>
            <person name="Herdman M."/>
            <person name="Sivonen K."/>
            <person name="Coursin T."/>
            <person name="Laurent T."/>
            <person name="Goodwin L."/>
            <person name="Nolan M."/>
            <person name="Davenport K.W."/>
            <person name="Han C.S."/>
            <person name="Rubin E.M."/>
            <person name="Eisen J.A."/>
            <person name="Woyke T."/>
            <person name="Gugger M."/>
            <person name="Kerfeld C.A."/>
        </authorList>
    </citation>
    <scope>NUCLEOTIDE SEQUENCE [LARGE SCALE GENOMIC DNA]</scope>
    <source>
        <strain evidence="2">ATCC 27899 / PCC 7122</strain>
    </source>
</reference>
<accession>K9ZMK4</accession>
<sequence>MYFPVALRLGFSIAKPLQLFMGTGLSTIKMVMDFTYKQNRNFSDLAVKSMSLK</sequence>
<keyword evidence="2" id="KW-1185">Reference proteome</keyword>
<name>K9ZMK4_ANACC</name>
<evidence type="ECO:0000313" key="1">
    <source>
        <dbReference type="EMBL" id="AFZ60024.1"/>
    </source>
</evidence>
<protein>
    <submittedName>
        <fullName evidence="1">Uncharacterized protein</fullName>
    </submittedName>
</protein>
<dbReference type="KEGG" id="acy:Anacy_4675"/>
<dbReference type="EMBL" id="CP003659">
    <property type="protein sequence ID" value="AFZ60024.1"/>
    <property type="molecule type" value="Genomic_DNA"/>
</dbReference>
<proteinExistence type="predicted"/>
<dbReference type="AlphaFoldDB" id="K9ZMK4"/>
<evidence type="ECO:0000313" key="2">
    <source>
        <dbReference type="Proteomes" id="UP000010474"/>
    </source>
</evidence>
<dbReference type="HOGENOM" id="CLU_3057882_0_0_3"/>
<organism evidence="1 2">
    <name type="scientific">Anabaena cylindrica (strain ATCC 27899 / PCC 7122)</name>
    <dbReference type="NCBI Taxonomy" id="272123"/>
    <lineage>
        <taxon>Bacteria</taxon>
        <taxon>Bacillati</taxon>
        <taxon>Cyanobacteriota</taxon>
        <taxon>Cyanophyceae</taxon>
        <taxon>Nostocales</taxon>
        <taxon>Nostocaceae</taxon>
        <taxon>Anabaena</taxon>
    </lineage>
</organism>
<gene>
    <name evidence="1" type="ordered locus">Anacy_4675</name>
</gene>